<protein>
    <submittedName>
        <fullName evidence="2">Uncharacterized protein</fullName>
    </submittedName>
</protein>
<reference evidence="2" key="1">
    <citation type="submission" date="2023-03" db="EMBL/GenBank/DDBJ databases">
        <title>Massive genome expansion in bonnet fungi (Mycena s.s.) driven by repeated elements and novel gene families across ecological guilds.</title>
        <authorList>
            <consortium name="Lawrence Berkeley National Laboratory"/>
            <person name="Harder C.B."/>
            <person name="Miyauchi S."/>
            <person name="Viragh M."/>
            <person name="Kuo A."/>
            <person name="Thoen E."/>
            <person name="Andreopoulos B."/>
            <person name="Lu D."/>
            <person name="Skrede I."/>
            <person name="Drula E."/>
            <person name="Henrissat B."/>
            <person name="Morin E."/>
            <person name="Kohler A."/>
            <person name="Barry K."/>
            <person name="LaButti K."/>
            <person name="Morin E."/>
            <person name="Salamov A."/>
            <person name="Lipzen A."/>
            <person name="Mereny Z."/>
            <person name="Hegedus B."/>
            <person name="Baldrian P."/>
            <person name="Stursova M."/>
            <person name="Weitz H."/>
            <person name="Taylor A."/>
            <person name="Grigoriev I.V."/>
            <person name="Nagy L.G."/>
            <person name="Martin F."/>
            <person name="Kauserud H."/>
        </authorList>
    </citation>
    <scope>NUCLEOTIDE SEQUENCE</scope>
    <source>
        <strain evidence="2">CBHHK067</strain>
    </source>
</reference>
<evidence type="ECO:0000256" key="1">
    <source>
        <dbReference type="SAM" id="MobiDB-lite"/>
    </source>
</evidence>
<feature type="compositionally biased region" description="Basic and acidic residues" evidence="1">
    <location>
        <begin position="228"/>
        <end position="241"/>
    </location>
</feature>
<dbReference type="AlphaFoldDB" id="A0AAD7G4C9"/>
<dbReference type="EMBL" id="JARKIE010000327">
    <property type="protein sequence ID" value="KAJ7654157.1"/>
    <property type="molecule type" value="Genomic_DNA"/>
</dbReference>
<comment type="caution">
    <text evidence="2">The sequence shown here is derived from an EMBL/GenBank/DDBJ whole genome shotgun (WGS) entry which is preliminary data.</text>
</comment>
<dbReference type="Proteomes" id="UP001221757">
    <property type="component" value="Unassembled WGS sequence"/>
</dbReference>
<proteinExistence type="predicted"/>
<evidence type="ECO:0000313" key="3">
    <source>
        <dbReference type="Proteomes" id="UP001221757"/>
    </source>
</evidence>
<evidence type="ECO:0000313" key="2">
    <source>
        <dbReference type="EMBL" id="KAJ7654157.1"/>
    </source>
</evidence>
<keyword evidence="3" id="KW-1185">Reference proteome</keyword>
<accession>A0AAD7G4C9</accession>
<feature type="region of interest" description="Disordered" evidence="1">
    <location>
        <begin position="220"/>
        <end position="248"/>
    </location>
</feature>
<sequence>MDPSEAEITAFWDTIDMTGWSTELHMSFRVFARLRDWGGMEWVRCVLLLVVLERVWGFRDKGMLTAPQGKEERPLEVPWFMQRARKWEKEVELEGTDRIGPCRVEGSLSARWWGWWDLMQPWERVGNDGRLQWRDDLDAEVWENLTKTHGHNRMLLVVGCLLWWGEVAAADGDPVLVADWQVAVENVAWAMGGGGSMKRLADEKSTADVAEKKSKAATNKALGVGKRKAAELKEDAEKENAKGNGPGA</sequence>
<name>A0AAD7G4C9_MYCRO</name>
<organism evidence="2 3">
    <name type="scientific">Mycena rosella</name>
    <name type="common">Pink bonnet</name>
    <name type="synonym">Agaricus rosellus</name>
    <dbReference type="NCBI Taxonomy" id="1033263"/>
    <lineage>
        <taxon>Eukaryota</taxon>
        <taxon>Fungi</taxon>
        <taxon>Dikarya</taxon>
        <taxon>Basidiomycota</taxon>
        <taxon>Agaricomycotina</taxon>
        <taxon>Agaricomycetes</taxon>
        <taxon>Agaricomycetidae</taxon>
        <taxon>Agaricales</taxon>
        <taxon>Marasmiineae</taxon>
        <taxon>Mycenaceae</taxon>
        <taxon>Mycena</taxon>
    </lineage>
</organism>
<gene>
    <name evidence="2" type="ORF">B0H17DRAFT_1146888</name>
</gene>